<organism evidence="2">
    <name type="scientific">Candidatus Nitricoxidivorans perseverans</name>
    <dbReference type="NCBI Taxonomy" id="2975601"/>
    <lineage>
        <taxon>Bacteria</taxon>
        <taxon>Pseudomonadati</taxon>
        <taxon>Pseudomonadota</taxon>
        <taxon>Betaproteobacteria</taxon>
        <taxon>Nitrosomonadales</taxon>
        <taxon>Sterolibacteriaceae</taxon>
        <taxon>Candidatus Nitricoxidivorans</taxon>
    </lineage>
</organism>
<dbReference type="KEGG" id="npv:OHM77_10725"/>
<keyword evidence="1" id="KW-1133">Transmembrane helix</keyword>
<keyword evidence="1" id="KW-0472">Membrane</keyword>
<dbReference type="Proteomes" id="UP001234916">
    <property type="component" value="Chromosome"/>
</dbReference>
<protein>
    <recommendedName>
        <fullName evidence="3">DUF4760 domain-containing protein</fullName>
    </recommendedName>
</protein>
<feature type="transmembrane region" description="Helical" evidence="1">
    <location>
        <begin position="6"/>
        <end position="27"/>
    </location>
</feature>
<gene>
    <name evidence="2" type="ORF">OHM77_10725</name>
</gene>
<name>A0AA49FK03_9PROT</name>
<evidence type="ECO:0008006" key="3">
    <source>
        <dbReference type="Google" id="ProtNLM"/>
    </source>
</evidence>
<reference evidence="2" key="1">
    <citation type="journal article" date="2023" name="Nat. Microbiol.">
        <title>Enrichment and characterization of a nitric oxide-reducing microbial community in a continuous bioreactor.</title>
        <authorList>
            <person name="Garrido-Amador P."/>
            <person name="Stortenbeker N."/>
            <person name="Wessels H.J.C.T."/>
            <person name="Speth D.R."/>
            <person name="Garcia-Heredia I."/>
            <person name="Kartal B."/>
        </authorList>
    </citation>
    <scope>NUCLEOTIDE SEQUENCE</scope>
    <source>
        <strain evidence="2">MAG1</strain>
    </source>
</reference>
<sequence length="169" mass="19862">MTFTQQIVATLIGSFCGFLAALLMLWIKRWFDDRTKEGSLLKNLRYEIAYNINLFAKYEEQLTKAIESVGADAKDVYVAIDYALIARYFSIQFYREGLVSKYLHFEDVKRWNDFLSTLSEGSEAHLNESLEAWRTSTADKEKTFKVLRHEREQVRYAKELSEYIKAKIE</sequence>
<dbReference type="EMBL" id="CP107246">
    <property type="protein sequence ID" value="WIM05166.1"/>
    <property type="molecule type" value="Genomic_DNA"/>
</dbReference>
<evidence type="ECO:0000256" key="1">
    <source>
        <dbReference type="SAM" id="Phobius"/>
    </source>
</evidence>
<keyword evidence="1" id="KW-0812">Transmembrane</keyword>
<accession>A0AA49FK03</accession>
<proteinExistence type="predicted"/>
<evidence type="ECO:0000313" key="2">
    <source>
        <dbReference type="EMBL" id="WIM05166.1"/>
    </source>
</evidence>
<dbReference type="AlphaFoldDB" id="A0AA49FK03"/>